<organism evidence="6 7">
    <name type="scientific">Rubus argutus</name>
    <name type="common">Southern blackberry</name>
    <dbReference type="NCBI Taxonomy" id="59490"/>
    <lineage>
        <taxon>Eukaryota</taxon>
        <taxon>Viridiplantae</taxon>
        <taxon>Streptophyta</taxon>
        <taxon>Embryophyta</taxon>
        <taxon>Tracheophyta</taxon>
        <taxon>Spermatophyta</taxon>
        <taxon>Magnoliopsida</taxon>
        <taxon>eudicotyledons</taxon>
        <taxon>Gunneridae</taxon>
        <taxon>Pentapetalae</taxon>
        <taxon>rosids</taxon>
        <taxon>fabids</taxon>
        <taxon>Rosales</taxon>
        <taxon>Rosaceae</taxon>
        <taxon>Rosoideae</taxon>
        <taxon>Rosoideae incertae sedis</taxon>
        <taxon>Rubus</taxon>
    </lineage>
</organism>
<dbReference type="FunFam" id="3.40.50.12670:FF:000001">
    <property type="entry name" value="Carboxypeptidase"/>
    <property type="match status" value="1"/>
</dbReference>
<dbReference type="PANTHER" id="PTHR11802">
    <property type="entry name" value="SERINE PROTEASE FAMILY S10 SERINE CARBOXYPEPTIDASE"/>
    <property type="match status" value="1"/>
</dbReference>
<keyword evidence="3 5" id="KW-0732">Signal</keyword>
<comment type="caution">
    <text evidence="6">The sequence shown here is derived from an EMBL/GenBank/DDBJ whole genome shotgun (WGS) entry which is preliminary data.</text>
</comment>
<dbReference type="InterPro" id="IPR029058">
    <property type="entry name" value="AB_hydrolase_fold"/>
</dbReference>
<dbReference type="Gene3D" id="3.40.50.1820">
    <property type="entry name" value="alpha/beta hydrolase"/>
    <property type="match status" value="1"/>
</dbReference>
<dbReference type="GO" id="GO:0016752">
    <property type="term" value="F:sinapoyltransferase activity"/>
    <property type="evidence" value="ECO:0007669"/>
    <property type="project" value="UniProtKB-ARBA"/>
</dbReference>
<evidence type="ECO:0000256" key="5">
    <source>
        <dbReference type="SAM" id="SignalP"/>
    </source>
</evidence>
<dbReference type="GO" id="GO:0004185">
    <property type="term" value="F:serine-type carboxypeptidase activity"/>
    <property type="evidence" value="ECO:0007669"/>
    <property type="project" value="InterPro"/>
</dbReference>
<evidence type="ECO:0008006" key="8">
    <source>
        <dbReference type="Google" id="ProtNLM"/>
    </source>
</evidence>
<evidence type="ECO:0000256" key="1">
    <source>
        <dbReference type="ARBA" id="ARBA00009431"/>
    </source>
</evidence>
<evidence type="ECO:0000313" key="6">
    <source>
        <dbReference type="EMBL" id="KAK9946376.1"/>
    </source>
</evidence>
<dbReference type="PANTHER" id="PTHR11802:SF29">
    <property type="entry name" value="SERINE CARBOXYPEPTIDASE-LIKE 19"/>
    <property type="match status" value="1"/>
</dbReference>
<keyword evidence="2" id="KW-0964">Secreted</keyword>
<feature type="signal peptide" evidence="5">
    <location>
        <begin position="1"/>
        <end position="31"/>
    </location>
</feature>
<dbReference type="GO" id="GO:0006508">
    <property type="term" value="P:proteolysis"/>
    <property type="evidence" value="ECO:0007669"/>
    <property type="project" value="InterPro"/>
</dbReference>
<keyword evidence="7" id="KW-1185">Reference proteome</keyword>
<keyword evidence="4" id="KW-0325">Glycoprotein</keyword>
<dbReference type="GO" id="GO:0019748">
    <property type="term" value="P:secondary metabolic process"/>
    <property type="evidence" value="ECO:0007669"/>
    <property type="project" value="UniProtKB-ARBA"/>
</dbReference>
<gene>
    <name evidence="6" type="ORF">M0R45_011844</name>
</gene>
<proteinExistence type="inferred from homology"/>
<name>A0AAW1YE58_RUBAR</name>
<comment type="similarity">
    <text evidence="1">Belongs to the peptidase S10 family.</text>
</comment>
<dbReference type="PRINTS" id="PR00724">
    <property type="entry name" value="CRBOXYPTASEC"/>
</dbReference>
<accession>A0AAW1YE58</accession>
<feature type="chain" id="PRO_5043923663" description="Serine carboxypeptidase-like 7" evidence="5">
    <location>
        <begin position="32"/>
        <end position="478"/>
    </location>
</feature>
<protein>
    <recommendedName>
        <fullName evidence="8">Serine carboxypeptidase-like 7</fullName>
    </recommendedName>
</protein>
<dbReference type="EMBL" id="JBEDUW010000002">
    <property type="protein sequence ID" value="KAK9946376.1"/>
    <property type="molecule type" value="Genomic_DNA"/>
</dbReference>
<dbReference type="InterPro" id="IPR001563">
    <property type="entry name" value="Peptidase_S10"/>
</dbReference>
<evidence type="ECO:0000256" key="4">
    <source>
        <dbReference type="ARBA" id="ARBA00023180"/>
    </source>
</evidence>
<reference evidence="6 7" key="1">
    <citation type="journal article" date="2023" name="G3 (Bethesda)">
        <title>A chromosome-length genome assembly and annotation of blackberry (Rubus argutus, cv. 'Hillquist').</title>
        <authorList>
            <person name="Bruna T."/>
            <person name="Aryal R."/>
            <person name="Dudchenko O."/>
            <person name="Sargent D.J."/>
            <person name="Mead D."/>
            <person name="Buti M."/>
            <person name="Cavallini A."/>
            <person name="Hytonen T."/>
            <person name="Andres J."/>
            <person name="Pham M."/>
            <person name="Weisz D."/>
            <person name="Mascagni F."/>
            <person name="Usai G."/>
            <person name="Natali L."/>
            <person name="Bassil N."/>
            <person name="Fernandez G.E."/>
            <person name="Lomsadze A."/>
            <person name="Armour M."/>
            <person name="Olukolu B."/>
            <person name="Poorten T."/>
            <person name="Britton C."/>
            <person name="Davik J."/>
            <person name="Ashrafi H."/>
            <person name="Aiden E.L."/>
            <person name="Borodovsky M."/>
            <person name="Worthington M."/>
        </authorList>
    </citation>
    <scope>NUCLEOTIDE SEQUENCE [LARGE SCALE GENOMIC DNA]</scope>
    <source>
        <strain evidence="6">PI 553951</strain>
    </source>
</reference>
<dbReference type="Proteomes" id="UP001457282">
    <property type="component" value="Unassembled WGS sequence"/>
</dbReference>
<dbReference type="SUPFAM" id="SSF53474">
    <property type="entry name" value="alpha/beta-Hydrolases"/>
    <property type="match status" value="1"/>
</dbReference>
<evidence type="ECO:0000313" key="7">
    <source>
        <dbReference type="Proteomes" id="UP001457282"/>
    </source>
</evidence>
<dbReference type="FunFam" id="3.40.50.1820:FF:000148">
    <property type="entry name" value="Serine carboxypeptidase-like 11"/>
    <property type="match status" value="1"/>
</dbReference>
<dbReference type="Pfam" id="PF00450">
    <property type="entry name" value="Peptidase_S10"/>
    <property type="match status" value="1"/>
</dbReference>
<evidence type="ECO:0000256" key="2">
    <source>
        <dbReference type="ARBA" id="ARBA00022525"/>
    </source>
</evidence>
<evidence type="ECO:0000256" key="3">
    <source>
        <dbReference type="ARBA" id="ARBA00022729"/>
    </source>
</evidence>
<dbReference type="AlphaFoldDB" id="A0AAW1YE58"/>
<sequence>MANLMARPSRSTWLVLVQVLLLSQLWFELLAVSHNSIVKVLPGLQGPLPFELETGYVGVGESEEVQLFYYFLKSERNPEEDPLMLWLTGGPGCSAVTALFFEIGPLNFKVEQYNGSLPTLVLNPHSWTKVSSIIFIDSPVGTGFSYARTSFASQPGDLEQVQHALQFFRKWLVDHPSFMSNPVYIGGDSYSGIPVPVLAEEISNGNEAGIKPMINLQGYILGNPVTVRPDELNSEIPFAHGMGLISDELYESLTRSCGGEYQNINPRNAECVKNVQAYDKCTSKINFAHILERHCDRLISPKLQHRLAKRRYLNDNYNMLLHSESALPTLGCRSYGYLLSHYWANDPFVRKALHIRKGSIGKWQRCDYEMPYESDIHGNSLQYHVKLSAKGYPSLIYSGDHDMLVPFLATQAWIRSLNYSIIDDWRPWIVRAQIAGYTRTYVNRMTFATVKGAGHTAPEYKGEECLHMFTRWISGEPL</sequence>